<feature type="coiled-coil region" evidence="1">
    <location>
        <begin position="198"/>
        <end position="225"/>
    </location>
</feature>
<evidence type="ECO:0000313" key="3">
    <source>
        <dbReference type="EMBL" id="AEB99618.1"/>
    </source>
</evidence>
<dbReference type="STRING" id="546271.Selsp_0649"/>
<gene>
    <name evidence="3" type="ordered locus">Selsp_0649</name>
    <name evidence="4" type="ORF">SELSPUOL_01887</name>
</gene>
<dbReference type="SUPFAM" id="SSF101082">
    <property type="entry name" value="Typo IV secretion system protein TraC"/>
    <property type="match status" value="1"/>
</dbReference>
<feature type="signal peptide" evidence="2">
    <location>
        <begin position="1"/>
        <end position="26"/>
    </location>
</feature>
<dbReference type="eggNOG" id="ENOG5033WVT">
    <property type="taxonomic scope" value="Bacteria"/>
</dbReference>
<evidence type="ECO:0000256" key="2">
    <source>
        <dbReference type="SAM" id="SignalP"/>
    </source>
</evidence>
<organism evidence="4 5">
    <name type="scientific">Selenomonas sputigena (strain ATCC 35185 / DSM 20758 / CCUG 44933 / VPI D19B-28)</name>
    <dbReference type="NCBI Taxonomy" id="546271"/>
    <lineage>
        <taxon>Bacteria</taxon>
        <taxon>Bacillati</taxon>
        <taxon>Bacillota</taxon>
        <taxon>Negativicutes</taxon>
        <taxon>Selenomonadales</taxon>
        <taxon>Selenomonadaceae</taxon>
        <taxon>Selenomonas</taxon>
    </lineage>
</organism>
<dbReference type="EMBL" id="ACKP02000044">
    <property type="protein sequence ID" value="EEX76780.1"/>
    <property type="molecule type" value="Genomic_DNA"/>
</dbReference>
<protein>
    <submittedName>
        <fullName evidence="4">Putative P-type conjugative transfer protein TrbJ</fullName>
    </submittedName>
    <submittedName>
        <fullName evidence="3">Type IV secretion system family protein</fullName>
    </submittedName>
</protein>
<reference evidence="3 6" key="2">
    <citation type="submission" date="2011-04" db="EMBL/GenBank/DDBJ databases">
        <title>The complete genome of Selenomonas sputigena DSM 20758.</title>
        <authorList>
            <consortium name="US DOE Joint Genome Institute (JGI-PGF)"/>
            <person name="Lucas S."/>
            <person name="Copeland A."/>
            <person name="Lapidus A."/>
            <person name="Bruce D."/>
            <person name="Goodwin L."/>
            <person name="Pitluck S."/>
            <person name="Peters L."/>
            <person name="Kyrpides N."/>
            <person name="Mavromatis K."/>
            <person name="Ivanova N."/>
            <person name="Ovchinnikova G."/>
            <person name="Teshima H."/>
            <person name="Detter J.C."/>
            <person name="Tapia R."/>
            <person name="Han C."/>
            <person name="Land M."/>
            <person name="Hauser L."/>
            <person name="Markowitz V."/>
            <person name="Cheng J.-F."/>
            <person name="Hugenholtz P."/>
            <person name="Woyke T."/>
            <person name="Wu D."/>
            <person name="Gronow S."/>
            <person name="Wellnitz S."/>
            <person name="Schneider S."/>
            <person name="Klenk H.-P."/>
            <person name="Eisen J.A."/>
        </authorList>
    </citation>
    <scope>NUCLEOTIDE SEQUENCE [LARGE SCALE GENOMIC DNA]</scope>
    <source>
        <strain evidence="3">ATCC 35185</strain>
        <strain evidence="6">ATCC 35185 / DSM 20758 / VPI D19B-28</strain>
    </source>
</reference>
<evidence type="ECO:0000313" key="6">
    <source>
        <dbReference type="Proteomes" id="UP000011124"/>
    </source>
</evidence>
<dbReference type="Proteomes" id="UP000003505">
    <property type="component" value="Unassembled WGS sequence"/>
</dbReference>
<evidence type="ECO:0000313" key="4">
    <source>
        <dbReference type="EMBL" id="EEX76780.1"/>
    </source>
</evidence>
<dbReference type="HOGENOM" id="CLU_1057244_0_0_9"/>
<evidence type="ECO:0000313" key="5">
    <source>
        <dbReference type="Proteomes" id="UP000003505"/>
    </source>
</evidence>
<reference evidence="4 5" key="1">
    <citation type="submission" date="2009-09" db="EMBL/GenBank/DDBJ databases">
        <authorList>
            <person name="Weinstock G."/>
            <person name="Sodergren E."/>
            <person name="Clifton S."/>
            <person name="Fulton L."/>
            <person name="Fulton B."/>
            <person name="Courtney L."/>
            <person name="Fronick C."/>
            <person name="Harrison M."/>
            <person name="Strong C."/>
            <person name="Farmer C."/>
            <person name="Delahaunty K."/>
            <person name="Markovic C."/>
            <person name="Hall O."/>
            <person name="Minx P."/>
            <person name="Tomlinson C."/>
            <person name="Mitreva M."/>
            <person name="Nelson J."/>
            <person name="Hou S."/>
            <person name="Wollam A."/>
            <person name="Pepin K.H."/>
            <person name="Johnson M."/>
            <person name="Bhonagiri V."/>
            <person name="Nash W.E."/>
            <person name="Warren W."/>
            <person name="Chinwalla A."/>
            <person name="Mardis E.R."/>
            <person name="Wilson R.K."/>
        </authorList>
    </citation>
    <scope>NUCLEOTIDE SEQUENCE [LARGE SCALE GENOMIC DNA]</scope>
    <source>
        <strain evidence="4">ATCC 35185</strain>
        <strain evidence="5">ATCC 35185 / DSM 20758 / VPI D19B-28</strain>
    </source>
</reference>
<dbReference type="AlphaFoldDB" id="C9LWN2"/>
<accession>C9LWN2</accession>
<evidence type="ECO:0000256" key="1">
    <source>
        <dbReference type="SAM" id="Coils"/>
    </source>
</evidence>
<sequence>MKGKQKTILTFALAAALTVMPFRAHAAIPVIDDSNIMQQIKTYMETIKVVTNTAEQIKMQIKELESLPKQILDRYKKEFVAAIEEVKAHTKMTGMLDDVKNLPEVWGHCFPTLRGGDLSHTATSEKNIAVTMQEVLSMRNQQDVAAYRALMQDLQKSKDKLAELLELNKTPEGQKQGQQLTNEIAAEKAHIDSINTSIQAISVQNEAMKNQMEVVKAQNQQAVADAMAQATEQTIDDMYNKANAAGRIGETLDDPFARNGLGW</sequence>
<keyword evidence="1" id="KW-0175">Coiled coil</keyword>
<keyword evidence="2" id="KW-0732">Signal</keyword>
<dbReference type="OrthoDB" id="1634234at2"/>
<feature type="chain" id="PRO_5010494016" evidence="2">
    <location>
        <begin position="27"/>
        <end position="263"/>
    </location>
</feature>
<proteinExistence type="predicted"/>
<dbReference type="KEGG" id="ssg:Selsp_0649"/>
<dbReference type="Proteomes" id="UP000011124">
    <property type="component" value="Chromosome"/>
</dbReference>
<dbReference type="RefSeq" id="WP_006193189.1">
    <property type="nucleotide sequence ID" value="NC_015437.1"/>
</dbReference>
<dbReference type="EMBL" id="CP002637">
    <property type="protein sequence ID" value="AEB99618.1"/>
    <property type="molecule type" value="Genomic_DNA"/>
</dbReference>
<keyword evidence="6" id="KW-1185">Reference proteome</keyword>
<name>C9LWN2_SELS3</name>